<evidence type="ECO:0000313" key="2">
    <source>
        <dbReference type="Proteomes" id="UP001209570"/>
    </source>
</evidence>
<dbReference type="PANTHER" id="PTHR40866">
    <property type="entry name" value="BED-TYPE DOMAIN-CONTAINING PROTEIN"/>
    <property type="match status" value="1"/>
</dbReference>
<dbReference type="PANTHER" id="PTHR40866:SF1">
    <property type="entry name" value="BED-TYPE DOMAIN-CONTAINING PROTEIN"/>
    <property type="match status" value="1"/>
</dbReference>
<proteinExistence type="predicted"/>
<sequence length="106" mass="11936">MGWTVSENRELSMCEKPQTRKYTSLKPLASKALSKYMLAVKEVVQARIKEQLRLLIDAWTEDVTHFVAAIAVTSSAEFLMSFSTLEDEADMGADSMIQLLDDMLDT</sequence>
<dbReference type="Proteomes" id="UP001209570">
    <property type="component" value="Unassembled WGS sequence"/>
</dbReference>
<keyword evidence="2" id="KW-1185">Reference proteome</keyword>
<dbReference type="AlphaFoldDB" id="A0AAD5MAN3"/>
<gene>
    <name evidence="1" type="ORF">P43SY_008616</name>
</gene>
<reference evidence="1" key="1">
    <citation type="submission" date="2021-12" db="EMBL/GenBank/DDBJ databases">
        <title>Prjna785345.</title>
        <authorList>
            <person name="Rujirawat T."/>
            <person name="Krajaejun T."/>
        </authorList>
    </citation>
    <scope>NUCLEOTIDE SEQUENCE</scope>
    <source>
        <strain evidence="1">Pi057C3</strain>
    </source>
</reference>
<name>A0AAD5MAN3_PYTIN</name>
<protein>
    <submittedName>
        <fullName evidence="1">Uncharacterized protein</fullName>
    </submittedName>
</protein>
<evidence type="ECO:0000313" key="1">
    <source>
        <dbReference type="EMBL" id="KAJ0400828.1"/>
    </source>
</evidence>
<organism evidence="1 2">
    <name type="scientific">Pythium insidiosum</name>
    <name type="common">Pythiosis disease agent</name>
    <dbReference type="NCBI Taxonomy" id="114742"/>
    <lineage>
        <taxon>Eukaryota</taxon>
        <taxon>Sar</taxon>
        <taxon>Stramenopiles</taxon>
        <taxon>Oomycota</taxon>
        <taxon>Peronosporomycetes</taxon>
        <taxon>Pythiales</taxon>
        <taxon>Pythiaceae</taxon>
        <taxon>Pythium</taxon>
    </lineage>
</organism>
<dbReference type="EMBL" id="JAKCXM010000145">
    <property type="protein sequence ID" value="KAJ0400828.1"/>
    <property type="molecule type" value="Genomic_DNA"/>
</dbReference>
<comment type="caution">
    <text evidence="1">The sequence shown here is derived from an EMBL/GenBank/DDBJ whole genome shotgun (WGS) entry which is preliminary data.</text>
</comment>
<accession>A0AAD5MAN3</accession>